<dbReference type="InterPro" id="IPR026444">
    <property type="entry name" value="Secre_tail"/>
</dbReference>
<gene>
    <name evidence="3" type="ORF">ENP86_04755</name>
</gene>
<proteinExistence type="predicted"/>
<dbReference type="SUPFAM" id="SSF52833">
    <property type="entry name" value="Thioredoxin-like"/>
    <property type="match status" value="1"/>
</dbReference>
<organism evidence="3">
    <name type="scientific">candidate division WOR-3 bacterium</name>
    <dbReference type="NCBI Taxonomy" id="2052148"/>
    <lineage>
        <taxon>Bacteria</taxon>
        <taxon>Bacteria division WOR-3</taxon>
    </lineage>
</organism>
<feature type="chain" id="PRO_5031028991" evidence="1">
    <location>
        <begin position="19"/>
        <end position="600"/>
    </location>
</feature>
<accession>A0A7V1EHS6</accession>
<dbReference type="Pfam" id="PF11551">
    <property type="entry name" value="Omp28"/>
    <property type="match status" value="1"/>
</dbReference>
<feature type="signal peptide" evidence="1">
    <location>
        <begin position="1"/>
        <end position="18"/>
    </location>
</feature>
<evidence type="ECO:0000313" key="3">
    <source>
        <dbReference type="EMBL" id="HDY58845.1"/>
    </source>
</evidence>
<dbReference type="Gene3D" id="2.60.40.10">
    <property type="entry name" value="Immunoglobulins"/>
    <property type="match status" value="1"/>
</dbReference>
<dbReference type="Pfam" id="PF20773">
    <property type="entry name" value="InhA-like_MAM"/>
    <property type="match status" value="1"/>
</dbReference>
<dbReference type="InterPro" id="IPR021615">
    <property type="entry name" value="Omp28"/>
</dbReference>
<reference evidence="3" key="1">
    <citation type="journal article" date="2020" name="mSystems">
        <title>Genome- and Community-Level Interaction Insights into Carbon Utilization and Element Cycling Functions of Hydrothermarchaeota in Hydrothermal Sediment.</title>
        <authorList>
            <person name="Zhou Z."/>
            <person name="Liu Y."/>
            <person name="Xu W."/>
            <person name="Pan J."/>
            <person name="Luo Z.H."/>
            <person name="Li M."/>
        </authorList>
    </citation>
    <scope>NUCLEOTIDE SEQUENCE [LARGE SCALE GENOMIC DNA]</scope>
    <source>
        <strain evidence="3">SpSt-258</strain>
    </source>
</reference>
<sequence length="600" mass="66632">MKKGLILIGILAWALSFAAQRVVVCEEFTATWCTYCPGAARGLDENYERDYDSIVVIAYHSSTSDPFYSAEAASRLSYYSVSGYPTTVFDGAKRVVGGVHTGTMYACFRDTITYRIGITSPLIINLTCNYDTIANTGNVNATIQNTSSSAISGTLHFVIVENNIPYNWQGMTELDFVMRDMLPDANGEAVTIPANSNITKSRSFTVASNWKEKDCKIVVFVQASSREIYQGAEIGIVPIPEMEYFGMNYTEISGNNNRWAEPGEAIGMYVYAKNLGNGVYSGSTGITCSDPYITITSATPQSVAIGPGDVDTVSICNFNISASCPTPRQVSFIVNFGAHSDTFPFIITRTPGFSDNIESGQGNWTHSGINDNWHITTYKSHSPTHSWYCGVESNHQYSNENDASLISPYFVSTPDSSLKIWHQYSLETGWDYGYIEIDNGSGWWRTVGTFTGTQSAWTQLIYPLTAYRGQTIRLRFRFISDASVVQEGWYVDDINVPTPVGAEENRNGNGLTKFTVYPNPFTKGLHIRYGNLKNGREYTISIYDASGRLIKQWDNKDVLKTDNLIWNGYDNNGNVLPNGIYFVRLNTEEGSLIEKAILLR</sequence>
<dbReference type="NCBIfam" id="TIGR04183">
    <property type="entry name" value="Por_Secre_tail"/>
    <property type="match status" value="1"/>
</dbReference>
<dbReference type="Gene3D" id="3.40.30.10">
    <property type="entry name" value="Glutaredoxin"/>
    <property type="match status" value="1"/>
</dbReference>
<name>A0A7V1EHS6_UNCW3</name>
<dbReference type="Gene3D" id="2.60.120.200">
    <property type="match status" value="1"/>
</dbReference>
<feature type="domain" description="Secretion system C-terminal sorting" evidence="2">
    <location>
        <begin position="516"/>
        <end position="597"/>
    </location>
</feature>
<evidence type="ECO:0000259" key="2">
    <source>
        <dbReference type="Pfam" id="PF18962"/>
    </source>
</evidence>
<keyword evidence="1" id="KW-0732">Signal</keyword>
<protein>
    <submittedName>
        <fullName evidence="3">Omp28-related outer membrane protein</fullName>
    </submittedName>
</protein>
<dbReference type="Pfam" id="PF18962">
    <property type="entry name" value="Por_Secre_tail"/>
    <property type="match status" value="1"/>
</dbReference>
<dbReference type="AlphaFoldDB" id="A0A7V1EHS6"/>
<dbReference type="InterPro" id="IPR013783">
    <property type="entry name" value="Ig-like_fold"/>
</dbReference>
<dbReference type="EMBL" id="DSKY01000014">
    <property type="protein sequence ID" value="HDY58845.1"/>
    <property type="molecule type" value="Genomic_DNA"/>
</dbReference>
<dbReference type="Gene3D" id="2.60.40.4070">
    <property type="match status" value="1"/>
</dbReference>
<evidence type="ECO:0000256" key="1">
    <source>
        <dbReference type="SAM" id="SignalP"/>
    </source>
</evidence>
<dbReference type="InterPro" id="IPR036249">
    <property type="entry name" value="Thioredoxin-like_sf"/>
</dbReference>
<comment type="caution">
    <text evidence="3">The sequence shown here is derived from an EMBL/GenBank/DDBJ whole genome shotgun (WGS) entry which is preliminary data.</text>
</comment>